<dbReference type="AlphaFoldDB" id="A0A6H0Y0E1"/>
<name>A0A6H0Y0E1_9PEZI</name>
<evidence type="ECO:0000313" key="3">
    <source>
        <dbReference type="Proteomes" id="UP000503462"/>
    </source>
</evidence>
<sequence length="77" mass="8221">MAPERPAATSSAKEQADFVQAFQELAKGERTATALENQLSVMEAKIEALLAEAEKNQQASQALKASSAQGQSQDRQS</sequence>
<feature type="region of interest" description="Disordered" evidence="1">
    <location>
        <begin position="54"/>
        <end position="77"/>
    </location>
</feature>
<dbReference type="EMBL" id="CP051142">
    <property type="protein sequence ID" value="QIX00120.1"/>
    <property type="molecule type" value="Genomic_DNA"/>
</dbReference>
<proteinExistence type="predicted"/>
<keyword evidence="3" id="KW-1185">Reference proteome</keyword>
<accession>A0A6H0Y0E1</accession>
<organism evidence="2 3">
    <name type="scientific">Peltaster fructicola</name>
    <dbReference type="NCBI Taxonomy" id="286661"/>
    <lineage>
        <taxon>Eukaryota</taxon>
        <taxon>Fungi</taxon>
        <taxon>Dikarya</taxon>
        <taxon>Ascomycota</taxon>
        <taxon>Pezizomycotina</taxon>
        <taxon>Dothideomycetes</taxon>
        <taxon>Dothideomycetes incertae sedis</taxon>
        <taxon>Peltaster</taxon>
    </lineage>
</organism>
<evidence type="ECO:0000256" key="1">
    <source>
        <dbReference type="SAM" id="MobiDB-lite"/>
    </source>
</evidence>
<reference evidence="2 3" key="1">
    <citation type="journal article" date="2016" name="Sci. Rep.">
        <title>Peltaster fructicola genome reveals evolution from an invasive phytopathogen to an ectophytic parasite.</title>
        <authorList>
            <person name="Xu C."/>
            <person name="Chen H."/>
            <person name="Gleason M.L."/>
            <person name="Xu J.R."/>
            <person name="Liu H."/>
            <person name="Zhang R."/>
            <person name="Sun G."/>
        </authorList>
    </citation>
    <scope>NUCLEOTIDE SEQUENCE [LARGE SCALE GENOMIC DNA]</scope>
    <source>
        <strain evidence="2 3">LNHT1506</strain>
    </source>
</reference>
<evidence type="ECO:0000313" key="2">
    <source>
        <dbReference type="EMBL" id="QIX00120.1"/>
    </source>
</evidence>
<gene>
    <name evidence="2" type="ORF">AMS68_005637</name>
</gene>
<dbReference type="Proteomes" id="UP000503462">
    <property type="component" value="Chromosome 4"/>
</dbReference>
<dbReference type="OrthoDB" id="5398685at2759"/>
<protein>
    <submittedName>
        <fullName evidence="2">Uncharacterized protein</fullName>
    </submittedName>
</protein>